<dbReference type="VEuPathDB" id="FungiDB:SeMB42_g06697"/>
<dbReference type="AlphaFoldDB" id="A0A507CNA7"/>
<evidence type="ECO:0000313" key="4">
    <source>
        <dbReference type="Proteomes" id="UP000317494"/>
    </source>
</evidence>
<proteinExistence type="predicted"/>
<comment type="caution">
    <text evidence="3">The sequence shown here is derived from an EMBL/GenBank/DDBJ whole genome shotgun (WGS) entry which is preliminary data.</text>
</comment>
<accession>A0A507CNA7</accession>
<keyword evidence="4" id="KW-1185">Reference proteome</keyword>
<evidence type="ECO:0000313" key="2">
    <source>
        <dbReference type="EMBL" id="TPX38505.1"/>
    </source>
</evidence>
<dbReference type="STRING" id="286115.A0A507CNA7"/>
<evidence type="ECO:0000313" key="3">
    <source>
        <dbReference type="EMBL" id="TPX40610.1"/>
    </source>
</evidence>
<sequence length="237" mass="26987">MHRLLRHASIRIHRLHTSPAHLARRRPIRADNTPPAAAVQPLTGDIDKDGLHKYELDFFETASWTHDLLKSMRDDIPTPRRTPPYMHALHATPRNPVVAIQTTALHTYDFASPPAENTAVVVHVNINEMGLSMPQRRKLKLLAMHSFDEECGVLSLKEEGAADNDVNRKVGVDKVRRLLDEVMDTSKDMFADIPIEAATTFAASTRNMVRARRNFVNKSLEFPREWVKKKPQRPRSV</sequence>
<reference evidence="4 5" key="1">
    <citation type="journal article" date="2019" name="Sci. Rep.">
        <title>Comparative genomics of chytrid fungi reveal insights into the obligate biotrophic and pathogenic lifestyle of Synchytrium endobioticum.</title>
        <authorList>
            <person name="van de Vossenberg B.T.L.H."/>
            <person name="Warris S."/>
            <person name="Nguyen H.D.T."/>
            <person name="van Gent-Pelzer M.P.E."/>
            <person name="Joly D.L."/>
            <person name="van de Geest H.C."/>
            <person name="Bonants P.J.M."/>
            <person name="Smith D.S."/>
            <person name="Levesque C.A."/>
            <person name="van der Lee T.A.J."/>
        </authorList>
    </citation>
    <scope>NUCLEOTIDE SEQUENCE [LARGE SCALE GENOMIC DNA]</scope>
    <source>
        <strain evidence="3 5">LEV6574</strain>
        <strain evidence="2 4">MB42</strain>
    </source>
</reference>
<evidence type="ECO:0000313" key="5">
    <source>
        <dbReference type="Proteomes" id="UP000320475"/>
    </source>
</evidence>
<dbReference type="Pfam" id="PF10213">
    <property type="entry name" value="MRP-S28"/>
    <property type="match status" value="1"/>
</dbReference>
<organism evidence="3 5">
    <name type="scientific">Synchytrium endobioticum</name>
    <dbReference type="NCBI Taxonomy" id="286115"/>
    <lineage>
        <taxon>Eukaryota</taxon>
        <taxon>Fungi</taxon>
        <taxon>Fungi incertae sedis</taxon>
        <taxon>Chytridiomycota</taxon>
        <taxon>Chytridiomycota incertae sedis</taxon>
        <taxon>Chytridiomycetes</taxon>
        <taxon>Synchytriales</taxon>
        <taxon>Synchytriaceae</taxon>
        <taxon>Synchytrium</taxon>
    </lineage>
</organism>
<name>A0A507CNA7_9FUNG</name>
<dbReference type="Proteomes" id="UP000317494">
    <property type="component" value="Unassembled WGS sequence"/>
</dbReference>
<evidence type="ECO:0000259" key="1">
    <source>
        <dbReference type="Pfam" id="PF10213"/>
    </source>
</evidence>
<dbReference type="OrthoDB" id="283424at2759"/>
<protein>
    <recommendedName>
        <fullName evidence="1">Small ribosomal subunit protein mS35 mitochondrial conserved domain-containing protein</fullName>
    </recommendedName>
</protein>
<feature type="domain" description="Small ribosomal subunit protein mS35 mitochondrial conserved" evidence="1">
    <location>
        <begin position="107"/>
        <end position="226"/>
    </location>
</feature>
<dbReference type="EMBL" id="QEAN01000396">
    <property type="protein sequence ID" value="TPX38505.1"/>
    <property type="molecule type" value="Genomic_DNA"/>
</dbReference>
<dbReference type="InterPro" id="IPR019349">
    <property type="entry name" value="Ribosomal_mS35_mit"/>
</dbReference>
<gene>
    <name evidence="3" type="ORF">SeLEV6574_g06534</name>
    <name evidence="2" type="ORF">SeMB42_g06697</name>
</gene>
<dbReference type="EMBL" id="QEAM01000377">
    <property type="protein sequence ID" value="TPX40610.1"/>
    <property type="molecule type" value="Genomic_DNA"/>
</dbReference>
<dbReference type="Proteomes" id="UP000320475">
    <property type="component" value="Unassembled WGS sequence"/>
</dbReference>